<dbReference type="KEGG" id="pwn:QNH46_24010"/>
<dbReference type="SUPFAM" id="SSF55729">
    <property type="entry name" value="Acyl-CoA N-acyltransferases (Nat)"/>
    <property type="match status" value="1"/>
</dbReference>
<evidence type="ECO:0000313" key="1">
    <source>
        <dbReference type="EMBL" id="WHX49067.1"/>
    </source>
</evidence>
<keyword evidence="1" id="KW-0012">Acyltransferase</keyword>
<dbReference type="GO" id="GO:0016746">
    <property type="term" value="F:acyltransferase activity"/>
    <property type="evidence" value="ECO:0007669"/>
    <property type="project" value="UniProtKB-KW"/>
</dbReference>
<dbReference type="RefSeq" id="WP_283926360.1">
    <property type="nucleotide sequence ID" value="NZ_CP126084.1"/>
</dbReference>
<dbReference type="InterPro" id="IPR016181">
    <property type="entry name" value="Acyl_CoA_acyltransferase"/>
</dbReference>
<proteinExistence type="predicted"/>
<protein>
    <submittedName>
        <fullName evidence="1">GNAT family N-acetyltransferase</fullName>
        <ecNumber evidence="1">2.3.1.-</ecNumber>
    </submittedName>
</protein>
<dbReference type="Proteomes" id="UP001177943">
    <property type="component" value="Chromosome"/>
</dbReference>
<accession>A0AA95I9M8</accession>
<organism evidence="1 2">
    <name type="scientific">Paenibacillus woosongensis</name>
    <dbReference type="NCBI Taxonomy" id="307580"/>
    <lineage>
        <taxon>Bacteria</taxon>
        <taxon>Bacillati</taxon>
        <taxon>Bacillota</taxon>
        <taxon>Bacilli</taxon>
        <taxon>Bacillales</taxon>
        <taxon>Paenibacillaceae</taxon>
        <taxon>Paenibacillus</taxon>
    </lineage>
</organism>
<sequence>MVCDDTLRACYLGTVSIHPRARGEGHMKALMDMWLEELRNTCDMVVLYGQRQRYEYFGFTLGGVKFKYFVGGANVRHGLKQVKGLSNA</sequence>
<name>A0AA95I9M8_9BACL</name>
<evidence type="ECO:0000313" key="2">
    <source>
        <dbReference type="Proteomes" id="UP001177943"/>
    </source>
</evidence>
<dbReference type="Gene3D" id="3.40.630.30">
    <property type="match status" value="1"/>
</dbReference>
<reference evidence="1" key="1">
    <citation type="submission" date="2023-05" db="EMBL/GenBank/DDBJ databases">
        <title>Comparative genomics of Bacillaceae isolates and their secondary metabolite potential.</title>
        <authorList>
            <person name="Song L."/>
            <person name="Nielsen L.J."/>
            <person name="Mohite O."/>
            <person name="Xu X."/>
            <person name="Weber T."/>
            <person name="Kovacs A.T."/>
        </authorList>
    </citation>
    <scope>NUCLEOTIDE SEQUENCE</scope>
    <source>
        <strain evidence="1">B2_4</strain>
    </source>
</reference>
<dbReference type="AlphaFoldDB" id="A0AA95I9M8"/>
<dbReference type="EMBL" id="CP126084">
    <property type="protein sequence ID" value="WHX49067.1"/>
    <property type="molecule type" value="Genomic_DNA"/>
</dbReference>
<keyword evidence="1" id="KW-0808">Transferase</keyword>
<dbReference type="Pfam" id="PF13527">
    <property type="entry name" value="Acetyltransf_9"/>
    <property type="match status" value="1"/>
</dbReference>
<dbReference type="EC" id="2.3.1.-" evidence="1"/>
<gene>
    <name evidence="1" type="ORF">QNH46_24010</name>
</gene>